<dbReference type="Pfam" id="PF22936">
    <property type="entry name" value="Pol_BBD"/>
    <property type="match status" value="1"/>
</dbReference>
<dbReference type="Gene3D" id="3.30.420.10">
    <property type="entry name" value="Ribonuclease H-like superfamily/Ribonuclease H"/>
    <property type="match status" value="1"/>
</dbReference>
<feature type="domain" description="Integrase catalytic" evidence="4">
    <location>
        <begin position="555"/>
        <end position="758"/>
    </location>
</feature>
<keyword evidence="1" id="KW-0863">Zinc-finger</keyword>
<dbReference type="InterPro" id="IPR012337">
    <property type="entry name" value="RNaseH-like_sf"/>
</dbReference>
<protein>
    <recommendedName>
        <fullName evidence="6">Integrase catalytic domain-containing protein</fullName>
    </recommendedName>
</protein>
<accession>A0A2N9GCE8</accession>
<dbReference type="InterPro" id="IPR057670">
    <property type="entry name" value="SH3_retrovirus"/>
</dbReference>
<reference evidence="5" key="1">
    <citation type="submission" date="2018-02" db="EMBL/GenBank/DDBJ databases">
        <authorList>
            <person name="Cohen D.B."/>
            <person name="Kent A.D."/>
        </authorList>
    </citation>
    <scope>NUCLEOTIDE SEQUENCE</scope>
</reference>
<dbReference type="InterPro" id="IPR001584">
    <property type="entry name" value="Integrase_cat-core"/>
</dbReference>
<organism evidence="5">
    <name type="scientific">Fagus sylvatica</name>
    <name type="common">Beechnut</name>
    <dbReference type="NCBI Taxonomy" id="28930"/>
    <lineage>
        <taxon>Eukaryota</taxon>
        <taxon>Viridiplantae</taxon>
        <taxon>Streptophyta</taxon>
        <taxon>Embryophyta</taxon>
        <taxon>Tracheophyta</taxon>
        <taxon>Spermatophyta</taxon>
        <taxon>Magnoliopsida</taxon>
        <taxon>eudicotyledons</taxon>
        <taxon>Gunneridae</taxon>
        <taxon>Pentapetalae</taxon>
        <taxon>rosids</taxon>
        <taxon>fabids</taxon>
        <taxon>Fagales</taxon>
        <taxon>Fagaceae</taxon>
        <taxon>Fagus</taxon>
    </lineage>
</organism>
<evidence type="ECO:0000259" key="3">
    <source>
        <dbReference type="PROSITE" id="PS50158"/>
    </source>
</evidence>
<dbReference type="InterPro" id="IPR013103">
    <property type="entry name" value="RVT_2"/>
</dbReference>
<dbReference type="GO" id="GO:0008270">
    <property type="term" value="F:zinc ion binding"/>
    <property type="evidence" value="ECO:0007669"/>
    <property type="project" value="UniProtKB-KW"/>
</dbReference>
<feature type="compositionally biased region" description="Basic and acidic residues" evidence="2">
    <location>
        <begin position="40"/>
        <end position="53"/>
    </location>
</feature>
<dbReference type="PROSITE" id="PS50158">
    <property type="entry name" value="ZF_CCHC"/>
    <property type="match status" value="1"/>
</dbReference>
<proteinExistence type="predicted"/>
<evidence type="ECO:0000313" key="5">
    <source>
        <dbReference type="EMBL" id="SPC96951.1"/>
    </source>
</evidence>
<feature type="compositionally biased region" description="Polar residues" evidence="2">
    <location>
        <begin position="27"/>
        <end position="39"/>
    </location>
</feature>
<feature type="region of interest" description="Disordered" evidence="2">
    <location>
        <begin position="1"/>
        <end position="61"/>
    </location>
</feature>
<dbReference type="AlphaFoldDB" id="A0A2N9GCE8"/>
<feature type="region of interest" description="Disordered" evidence="2">
    <location>
        <begin position="859"/>
        <end position="884"/>
    </location>
</feature>
<evidence type="ECO:0000256" key="1">
    <source>
        <dbReference type="PROSITE-ProRule" id="PRU00047"/>
    </source>
</evidence>
<gene>
    <name evidence="5" type="ORF">FSB_LOCUS24833</name>
</gene>
<evidence type="ECO:0000259" key="4">
    <source>
        <dbReference type="PROSITE" id="PS50994"/>
    </source>
</evidence>
<dbReference type="InterPro" id="IPR001878">
    <property type="entry name" value="Znf_CCHC"/>
</dbReference>
<name>A0A2N9GCE8_FAGSY</name>
<dbReference type="PANTHER" id="PTHR47592:SF27">
    <property type="entry name" value="OS08G0421700 PROTEIN"/>
    <property type="match status" value="1"/>
</dbReference>
<evidence type="ECO:0008006" key="6">
    <source>
        <dbReference type="Google" id="ProtNLM"/>
    </source>
</evidence>
<dbReference type="InterPro" id="IPR054722">
    <property type="entry name" value="PolX-like_BBD"/>
</dbReference>
<dbReference type="GO" id="GO:0003676">
    <property type="term" value="F:nucleic acid binding"/>
    <property type="evidence" value="ECO:0007669"/>
    <property type="project" value="InterPro"/>
</dbReference>
<dbReference type="InterPro" id="IPR036397">
    <property type="entry name" value="RNaseH_sf"/>
</dbReference>
<dbReference type="SUPFAM" id="SSF53098">
    <property type="entry name" value="Ribonuclease H-like"/>
    <property type="match status" value="1"/>
</dbReference>
<dbReference type="Pfam" id="PF07727">
    <property type="entry name" value="RVT_2"/>
    <property type="match status" value="2"/>
</dbReference>
<keyword evidence="1" id="KW-0479">Metal-binding</keyword>
<sequence length="1228" mass="139872">MENLLSDVPSAVKEFVEKNDTTGGGSFSENSDSVGNQNFNKEEESESVKEISPPHKASKKPLHTLEKQFEEEKFIFSQIGQEDVVWGKGILNKIEERSSIQSQRLVHALSVQKINQANLVHKTGPRIRLTACKKVPQTFEKFTWNSAQAKSASPSPIRDSTSEDSLIRAPIYTPNLRGKQAQACDPCEAQFVFPARVATQPDPCGDPSKRCDPRLDLVCVTCDPCVFHQRPIRGSTRGPLDPVHPYPNWVWTRNPNLGFSSPSEVRFGPFKRRYDQYSEEHYSGGYPNPHFHYKRFQKGESSQSSQGFWQSPYHFDSSRGDQAYPRGNPYKKKWDEDDALAKASMLHHMKDNIIPLFEERPIAKEMIDALETKYGCRSDTQIQLLLDKFNNIKMNEGDVVGDHVNQLELIAKELADAGHTLSDKMQVIVVLNSLPPSWDHVVTSLTHSGKELAMTTLPVLLMLKEDRMKRRKRDNASSSLMMAQSSHANQFKPKNKFKHKQFKKQWTRKPRQGYKPRDVCYRCDEKGHYKINCPLNKRPKNKGKEIAMTITEALIIESPPTFWWVDSAATRHIARNCELFVDLKEKQLGEHRVYMGNNTYSDVLGEGRCKFSIGGSVIVLNNVLYVPSVRRNLISIPVLDEKGFEVKMKSGRVFISKGDISVSGVKVDGMGGEYEAFDQFCKEMGIRHIYTMPYKPQQNGIAERRNRTLMDMMRSMMAYADLQIVFWGEALSTAAYILNRVKTKSKPLTPFEIWTGHQPDMTNLKVWGCKAHVLIPKPLRNKLIDKTWECKFIGYVENGSGYRFFHLDKGLIESRDAVFIEDTKLITPLEQIKKLLHAESEESDPHVLVFSDKDLENSGRKRTSLEHAMPSIDADDSGKKRQRRPSSMLKDYYLMESKVVAIEDDPANFAKAMEKLPTGRKPVGCKWVLRKKYKVDGSLDKYKARLVAKGFTQQPGVDFVDTYSPVAKFASVRIIMVVAARLDLELHQLDVKIAFLNGDLKEEIYMDQPDGFQIKGQEGKVCRLKKSLYGLKQSSRQCNSPDMMKETKFCLGSKFEMKDMGPANYVLGIRISRDRDSKLIYLDQENYLEKVLKRFKMEDCRPVSTPVSKGTILNKSMCPTNKTELEEMIAVPYAQVVGSLMYAMTSTRPNICYAVGWVSRYQSNPGKAHWQAMKRIFRYLQMTKSMKLCFGLDELEIKGFTNADFAGDTDDRKSTSGYVFLFGGTTVS</sequence>
<dbReference type="GO" id="GO:0015074">
    <property type="term" value="P:DNA integration"/>
    <property type="evidence" value="ECO:0007669"/>
    <property type="project" value="InterPro"/>
</dbReference>
<dbReference type="Pfam" id="PF14223">
    <property type="entry name" value="Retrotran_gag_2"/>
    <property type="match status" value="1"/>
</dbReference>
<dbReference type="InterPro" id="IPR036875">
    <property type="entry name" value="Znf_CCHC_sf"/>
</dbReference>
<feature type="domain" description="CCHC-type" evidence="3">
    <location>
        <begin position="520"/>
        <end position="534"/>
    </location>
</feature>
<dbReference type="EMBL" id="OIVN01001718">
    <property type="protein sequence ID" value="SPC96951.1"/>
    <property type="molecule type" value="Genomic_DNA"/>
</dbReference>
<dbReference type="SUPFAM" id="SSF57756">
    <property type="entry name" value="Retrovirus zinc finger-like domains"/>
    <property type="match status" value="1"/>
</dbReference>
<evidence type="ECO:0000256" key="2">
    <source>
        <dbReference type="SAM" id="MobiDB-lite"/>
    </source>
</evidence>
<dbReference type="Gene3D" id="4.10.60.10">
    <property type="entry name" value="Zinc finger, CCHC-type"/>
    <property type="match status" value="1"/>
</dbReference>
<keyword evidence="1" id="KW-0862">Zinc</keyword>
<dbReference type="Pfam" id="PF25597">
    <property type="entry name" value="SH3_retrovirus"/>
    <property type="match status" value="1"/>
</dbReference>
<dbReference type="PROSITE" id="PS50994">
    <property type="entry name" value="INTEGRASE"/>
    <property type="match status" value="1"/>
</dbReference>
<dbReference type="PANTHER" id="PTHR47592">
    <property type="entry name" value="PBF68 PROTEIN"/>
    <property type="match status" value="1"/>
</dbReference>